<comment type="caution">
    <text evidence="2">The sequence shown here is derived from an EMBL/GenBank/DDBJ whole genome shotgun (WGS) entry which is preliminary data.</text>
</comment>
<dbReference type="EMBL" id="CAJVQB010025949">
    <property type="protein sequence ID" value="CAG8807553.1"/>
    <property type="molecule type" value="Genomic_DNA"/>
</dbReference>
<keyword evidence="1" id="KW-0175">Coiled coil</keyword>
<keyword evidence="3" id="KW-1185">Reference proteome</keyword>
<protein>
    <submittedName>
        <fullName evidence="2">43169_t:CDS:1</fullName>
    </submittedName>
</protein>
<reference evidence="2 3" key="1">
    <citation type="submission" date="2021-06" db="EMBL/GenBank/DDBJ databases">
        <authorList>
            <person name="Kallberg Y."/>
            <person name="Tangrot J."/>
            <person name="Rosling A."/>
        </authorList>
    </citation>
    <scope>NUCLEOTIDE SEQUENCE [LARGE SCALE GENOMIC DNA]</scope>
    <source>
        <strain evidence="2 3">120-4 pot B 10/14</strain>
    </source>
</reference>
<evidence type="ECO:0000313" key="3">
    <source>
        <dbReference type="Proteomes" id="UP000789901"/>
    </source>
</evidence>
<feature type="coiled-coil region" evidence="1">
    <location>
        <begin position="25"/>
        <end position="52"/>
    </location>
</feature>
<proteinExistence type="predicted"/>
<name>A0ABN7VZC2_GIGMA</name>
<gene>
    <name evidence="2" type="ORF">GMARGA_LOCUS24516</name>
</gene>
<dbReference type="Proteomes" id="UP000789901">
    <property type="component" value="Unassembled WGS sequence"/>
</dbReference>
<accession>A0ABN7VZC2</accession>
<evidence type="ECO:0000256" key="1">
    <source>
        <dbReference type="SAM" id="Coils"/>
    </source>
</evidence>
<organism evidence="2 3">
    <name type="scientific">Gigaspora margarita</name>
    <dbReference type="NCBI Taxonomy" id="4874"/>
    <lineage>
        <taxon>Eukaryota</taxon>
        <taxon>Fungi</taxon>
        <taxon>Fungi incertae sedis</taxon>
        <taxon>Mucoromycota</taxon>
        <taxon>Glomeromycotina</taxon>
        <taxon>Glomeromycetes</taxon>
        <taxon>Diversisporales</taxon>
        <taxon>Gigasporaceae</taxon>
        <taxon>Gigaspora</taxon>
    </lineage>
</organism>
<evidence type="ECO:0000313" key="2">
    <source>
        <dbReference type="EMBL" id="CAG8807553.1"/>
    </source>
</evidence>
<sequence length="60" mass="7105">MVDDRDPQEEHSQMLESFNLMVQGRDQALKKLEEVHNEINTIKDHINELGKKITKIKEFI</sequence>